<dbReference type="Pfam" id="PF00635">
    <property type="entry name" value="Motile_Sperm"/>
    <property type="match status" value="1"/>
</dbReference>
<dbReference type="PROSITE" id="PS50202">
    <property type="entry name" value="MSP"/>
    <property type="match status" value="1"/>
</dbReference>
<comment type="function">
    <text evidence="6">Central component in molecular interactions underlying sperm crawling. Forms an extensive filament system that extends from sperm villipoda, along the leading edge of the pseudopod.</text>
</comment>
<proteinExistence type="inferred from homology"/>
<accession>A0AA36C6Z2</accession>
<evidence type="ECO:0000259" key="9">
    <source>
        <dbReference type="PROSITE" id="PS50202"/>
    </source>
</evidence>
<gene>
    <name evidence="10" type="ORF">MSPICULIGERA_LOCUS2233</name>
</gene>
<dbReference type="InterPro" id="IPR000535">
    <property type="entry name" value="MSP_dom"/>
</dbReference>
<dbReference type="EMBL" id="CATQJA010000664">
    <property type="protein sequence ID" value="CAJ0562817.1"/>
    <property type="molecule type" value="Genomic_DNA"/>
</dbReference>
<evidence type="ECO:0000256" key="5">
    <source>
        <dbReference type="ARBA" id="ARBA00023136"/>
    </source>
</evidence>
<comment type="similarity">
    <text evidence="2">Belongs to the VAMP-associated protein (VAP) (TC 9.B.17) family.</text>
</comment>
<evidence type="ECO:0000256" key="8">
    <source>
        <dbReference type="SAM" id="Phobius"/>
    </source>
</evidence>
<keyword evidence="6" id="KW-0963">Cytoplasm</keyword>
<organism evidence="10 11">
    <name type="scientific">Mesorhabditis spiculigera</name>
    <dbReference type="NCBI Taxonomy" id="96644"/>
    <lineage>
        <taxon>Eukaryota</taxon>
        <taxon>Metazoa</taxon>
        <taxon>Ecdysozoa</taxon>
        <taxon>Nematoda</taxon>
        <taxon>Chromadorea</taxon>
        <taxon>Rhabditida</taxon>
        <taxon>Rhabditina</taxon>
        <taxon>Rhabditomorpha</taxon>
        <taxon>Rhabditoidea</taxon>
        <taxon>Rhabditidae</taxon>
        <taxon>Mesorhabditinae</taxon>
        <taxon>Mesorhabditis</taxon>
    </lineage>
</organism>
<keyword evidence="11" id="KW-1185">Reference proteome</keyword>
<evidence type="ECO:0000256" key="6">
    <source>
        <dbReference type="RuleBase" id="RU003425"/>
    </source>
</evidence>
<reference evidence="10" key="1">
    <citation type="submission" date="2023-06" db="EMBL/GenBank/DDBJ databases">
        <authorList>
            <person name="Delattre M."/>
        </authorList>
    </citation>
    <scope>NUCLEOTIDE SEQUENCE</scope>
    <source>
        <strain evidence="10">AF72</strain>
    </source>
</reference>
<evidence type="ECO:0000256" key="4">
    <source>
        <dbReference type="ARBA" id="ARBA00022989"/>
    </source>
</evidence>
<dbReference type="InterPro" id="IPR013783">
    <property type="entry name" value="Ig-like_fold"/>
</dbReference>
<name>A0AA36C6Z2_9BILA</name>
<dbReference type="InterPro" id="IPR008962">
    <property type="entry name" value="PapD-like_sf"/>
</dbReference>
<dbReference type="PANTHER" id="PTHR10809">
    <property type="entry name" value="VESICLE-ASSOCIATED MEMBRANE PROTEIN-ASSOCIATED PROTEIN"/>
    <property type="match status" value="1"/>
</dbReference>
<feature type="transmembrane region" description="Helical" evidence="8">
    <location>
        <begin position="139"/>
        <end position="157"/>
    </location>
</feature>
<comment type="subcellular location">
    <subcellularLocation>
        <location evidence="1">Membrane</location>
        <topology evidence="1">Single-pass type IV membrane protein</topology>
    </subcellularLocation>
</comment>
<feature type="domain" description="MSP" evidence="9">
    <location>
        <begin position="7"/>
        <end position="160"/>
    </location>
</feature>
<keyword evidence="6" id="KW-0206">Cytoskeleton</keyword>
<keyword evidence="5 8" id="KW-0472">Membrane</keyword>
<evidence type="ECO:0000256" key="2">
    <source>
        <dbReference type="ARBA" id="ARBA00008932"/>
    </source>
</evidence>
<dbReference type="SUPFAM" id="SSF49354">
    <property type="entry name" value="PapD-like"/>
    <property type="match status" value="1"/>
</dbReference>
<dbReference type="InterPro" id="IPR016763">
    <property type="entry name" value="VAP"/>
</dbReference>
<evidence type="ECO:0000313" key="11">
    <source>
        <dbReference type="Proteomes" id="UP001177023"/>
    </source>
</evidence>
<dbReference type="Proteomes" id="UP001177023">
    <property type="component" value="Unassembled WGS sequence"/>
</dbReference>
<feature type="coiled-coil region" evidence="7">
    <location>
        <begin position="115"/>
        <end position="142"/>
    </location>
</feature>
<dbReference type="GO" id="GO:0090158">
    <property type="term" value="P:endoplasmic reticulum membrane organization"/>
    <property type="evidence" value="ECO:0007669"/>
    <property type="project" value="TreeGrafter"/>
</dbReference>
<protein>
    <recommendedName>
        <fullName evidence="6">Major sperm protein</fullName>
    </recommendedName>
</protein>
<dbReference type="GO" id="GO:0005886">
    <property type="term" value="C:plasma membrane"/>
    <property type="evidence" value="ECO:0007669"/>
    <property type="project" value="TreeGrafter"/>
</dbReference>
<evidence type="ECO:0000256" key="1">
    <source>
        <dbReference type="ARBA" id="ARBA00004211"/>
    </source>
</evidence>
<keyword evidence="7" id="KW-0175">Coiled coil</keyword>
<dbReference type="PANTHER" id="PTHR10809:SF6">
    <property type="entry name" value="AT11025P-RELATED"/>
    <property type="match status" value="1"/>
</dbReference>
<comment type="caution">
    <text evidence="10">The sequence shown here is derived from an EMBL/GenBank/DDBJ whole genome shotgun (WGS) entry which is preliminary data.</text>
</comment>
<evidence type="ECO:0000256" key="7">
    <source>
        <dbReference type="SAM" id="Coils"/>
    </source>
</evidence>
<dbReference type="Gene3D" id="2.60.40.10">
    <property type="entry name" value="Immunoglobulins"/>
    <property type="match status" value="1"/>
</dbReference>
<dbReference type="AlphaFoldDB" id="A0AA36C6Z2"/>
<evidence type="ECO:0000313" key="10">
    <source>
        <dbReference type="EMBL" id="CAJ0562817.1"/>
    </source>
</evidence>
<evidence type="ECO:0000256" key="3">
    <source>
        <dbReference type="ARBA" id="ARBA00022692"/>
    </source>
</evidence>
<keyword evidence="3 8" id="KW-0812">Transmembrane</keyword>
<sequence>MAEPKVALQISPPQELVFQGPFTDVVTSPLRLMNRGTQPICFKVKTTAPKQYCVRPNSGIVAPGHTFETLGTQEETPASIKYIQNSTTKSVHHTPPGIQTSSHVTNLRSGNDDEFARMQQKAQKAENELTAVRKDLDDIMKAILITVAGLLIGLILGKLM</sequence>
<dbReference type="GO" id="GO:0061817">
    <property type="term" value="P:endoplasmic reticulum-plasma membrane tethering"/>
    <property type="evidence" value="ECO:0007669"/>
    <property type="project" value="TreeGrafter"/>
</dbReference>
<dbReference type="GO" id="GO:0005789">
    <property type="term" value="C:endoplasmic reticulum membrane"/>
    <property type="evidence" value="ECO:0007669"/>
    <property type="project" value="InterPro"/>
</dbReference>
<dbReference type="GO" id="GO:0033149">
    <property type="term" value="F:FFAT motif binding"/>
    <property type="evidence" value="ECO:0007669"/>
    <property type="project" value="TreeGrafter"/>
</dbReference>
<feature type="non-terminal residue" evidence="10">
    <location>
        <position position="160"/>
    </location>
</feature>
<keyword evidence="4 8" id="KW-1133">Transmembrane helix</keyword>